<evidence type="ECO:0000313" key="5">
    <source>
        <dbReference type="EMBL" id="PWJ60323.1"/>
    </source>
</evidence>
<dbReference type="SUPFAM" id="SSF52402">
    <property type="entry name" value="Adenine nucleotide alpha hydrolases-like"/>
    <property type="match status" value="1"/>
</dbReference>
<dbReference type="InterPro" id="IPR051786">
    <property type="entry name" value="ASN_synthetase/amidase"/>
</dbReference>
<sequence>MFFGYFSQESIDNLQIKSHNLFSFGKNFVGFLNSPLSVPHTLRFNIIHTNGKVDSHTIDDNSVCHFPNHEAFETELGTKHQNNTFFKDTTIIYCIASKEIQITRDIFGITPIYYIHIPNKFFAFSSSLSSLVATDRFKDFLELDSTKMTQYLTFGADSAPYDDSTFYKYFKTVLPGYTIHLNSQHCKTTVKNQFELNDSIQKSSLTEIADLFKNAIKQSTSYGMKGISKVCSQLSGGLDSSSISSMIHECDSKIPIYTIYAKTNTQLTDESYYALEVSKKINSKHFEVLPTSNFHESASLHIGLYGHPEFMQNGSSFNQSMLLKAKELGCSNLFSGHPGDGIVGYGGDYLIRLFDNRQWTKLKALLNDSNLILQNIGDKDHIEAVYKTINSLLSRQKAKLNYFELFKLVKDAKFFFNIPNTFFIYSLFRKIKDKFLLPKNILQPNLKKQKLLNSNSVNAIHSIKNPEYITDPEQYNDVFQEQAVLFQEEIYILEYYYGVKCIFPFYDKTLFEICLSTPSELKFGNGIRRAHFREAMKGILPESVRLRRSKGNFGMYGRTAAIGLYEQSKPLLSTSSKVWNYVNRNTFFRALKLLKDDQQQLYVYNRMLFYVSRTVYLAIWLDKIDNHEFVNHFTEK</sequence>
<dbReference type="GO" id="GO:0006529">
    <property type="term" value="P:asparagine biosynthetic process"/>
    <property type="evidence" value="ECO:0007669"/>
    <property type="project" value="InterPro"/>
</dbReference>
<comment type="catalytic activity">
    <reaction evidence="3">
        <text>L-aspartate + L-glutamine + ATP + H2O = L-asparagine + L-glutamate + AMP + diphosphate + H(+)</text>
        <dbReference type="Rhea" id="RHEA:12228"/>
        <dbReference type="ChEBI" id="CHEBI:15377"/>
        <dbReference type="ChEBI" id="CHEBI:15378"/>
        <dbReference type="ChEBI" id="CHEBI:29985"/>
        <dbReference type="ChEBI" id="CHEBI:29991"/>
        <dbReference type="ChEBI" id="CHEBI:30616"/>
        <dbReference type="ChEBI" id="CHEBI:33019"/>
        <dbReference type="ChEBI" id="CHEBI:58048"/>
        <dbReference type="ChEBI" id="CHEBI:58359"/>
        <dbReference type="ChEBI" id="CHEBI:456215"/>
        <dbReference type="EC" id="6.3.5.4"/>
    </reaction>
</comment>
<comment type="caution">
    <text evidence="5">The sequence shown here is derived from an EMBL/GenBank/DDBJ whole genome shotgun (WGS) entry which is preliminary data.</text>
</comment>
<dbReference type="EMBL" id="QGDT01000001">
    <property type="protein sequence ID" value="PWJ60323.1"/>
    <property type="molecule type" value="Genomic_DNA"/>
</dbReference>
<organism evidence="5 6">
    <name type="scientific">Dyadobacter jejuensis</name>
    <dbReference type="NCBI Taxonomy" id="1082580"/>
    <lineage>
        <taxon>Bacteria</taxon>
        <taxon>Pseudomonadati</taxon>
        <taxon>Bacteroidota</taxon>
        <taxon>Cytophagia</taxon>
        <taxon>Cytophagales</taxon>
        <taxon>Spirosomataceae</taxon>
        <taxon>Dyadobacter</taxon>
    </lineage>
</organism>
<evidence type="ECO:0000256" key="3">
    <source>
        <dbReference type="ARBA" id="ARBA00048741"/>
    </source>
</evidence>
<dbReference type="InterPro" id="IPR014729">
    <property type="entry name" value="Rossmann-like_a/b/a_fold"/>
</dbReference>
<dbReference type="Pfam" id="PF00733">
    <property type="entry name" value="Asn_synthase"/>
    <property type="match status" value="1"/>
</dbReference>
<evidence type="ECO:0000313" key="6">
    <source>
        <dbReference type="Proteomes" id="UP000245880"/>
    </source>
</evidence>
<dbReference type="Proteomes" id="UP000245880">
    <property type="component" value="Unassembled WGS sequence"/>
</dbReference>
<dbReference type="SUPFAM" id="SSF56235">
    <property type="entry name" value="N-terminal nucleophile aminohydrolases (Ntn hydrolases)"/>
    <property type="match status" value="1"/>
</dbReference>
<dbReference type="Gene3D" id="3.40.50.620">
    <property type="entry name" value="HUPs"/>
    <property type="match status" value="2"/>
</dbReference>
<gene>
    <name evidence="5" type="ORF">CLV98_101504</name>
</gene>
<dbReference type="OrthoDB" id="9763290at2"/>
<dbReference type="PANTHER" id="PTHR43284:SF1">
    <property type="entry name" value="ASPARAGINE SYNTHETASE"/>
    <property type="match status" value="1"/>
</dbReference>
<evidence type="ECO:0000256" key="1">
    <source>
        <dbReference type="ARBA" id="ARBA00005187"/>
    </source>
</evidence>
<comment type="pathway">
    <text evidence="1">Amino-acid biosynthesis; L-asparagine biosynthesis; L-asparagine from L-aspartate (L-Gln route): step 1/1.</text>
</comment>
<accession>A0A316ARG3</accession>
<dbReference type="RefSeq" id="WP_109672491.1">
    <property type="nucleotide sequence ID" value="NZ_QGDT01000001.1"/>
</dbReference>
<name>A0A316ARG3_9BACT</name>
<dbReference type="AlphaFoldDB" id="A0A316ARG3"/>
<protein>
    <recommendedName>
        <fullName evidence="2">asparagine synthase (glutamine-hydrolyzing)</fullName>
        <ecNumber evidence="2">6.3.5.4</ecNumber>
    </recommendedName>
</protein>
<proteinExistence type="predicted"/>
<dbReference type="EC" id="6.3.5.4" evidence="2"/>
<evidence type="ECO:0000259" key="4">
    <source>
        <dbReference type="Pfam" id="PF00733"/>
    </source>
</evidence>
<evidence type="ECO:0000256" key="2">
    <source>
        <dbReference type="ARBA" id="ARBA00012737"/>
    </source>
</evidence>
<dbReference type="GO" id="GO:0004066">
    <property type="term" value="F:asparagine synthase (glutamine-hydrolyzing) activity"/>
    <property type="evidence" value="ECO:0007669"/>
    <property type="project" value="UniProtKB-EC"/>
</dbReference>
<dbReference type="Gene3D" id="3.60.20.10">
    <property type="entry name" value="Glutamine Phosphoribosylpyrophosphate, subunit 1, domain 1"/>
    <property type="match status" value="1"/>
</dbReference>
<feature type="domain" description="Asparagine synthetase" evidence="4">
    <location>
        <begin position="213"/>
        <end position="600"/>
    </location>
</feature>
<dbReference type="PANTHER" id="PTHR43284">
    <property type="entry name" value="ASPARAGINE SYNTHETASE (GLUTAMINE-HYDROLYZING)"/>
    <property type="match status" value="1"/>
</dbReference>
<dbReference type="InterPro" id="IPR001962">
    <property type="entry name" value="Asn_synthase"/>
</dbReference>
<reference evidence="5 6" key="1">
    <citation type="submission" date="2018-03" db="EMBL/GenBank/DDBJ databases">
        <title>Genomic Encyclopedia of Archaeal and Bacterial Type Strains, Phase II (KMG-II): from individual species to whole genera.</title>
        <authorList>
            <person name="Goeker M."/>
        </authorList>
    </citation>
    <scope>NUCLEOTIDE SEQUENCE [LARGE SCALE GENOMIC DNA]</scope>
    <source>
        <strain evidence="5 6">DSM 100346</strain>
    </source>
</reference>
<dbReference type="InterPro" id="IPR029055">
    <property type="entry name" value="Ntn_hydrolases_N"/>
</dbReference>
<keyword evidence="6" id="KW-1185">Reference proteome</keyword>